<evidence type="ECO:0000313" key="2">
    <source>
        <dbReference type="Proteomes" id="UP000295444"/>
    </source>
</evidence>
<dbReference type="RefSeq" id="WP_133849893.1">
    <property type="nucleotide sequence ID" value="NZ_SNXZ01000002.1"/>
</dbReference>
<proteinExistence type="predicted"/>
<dbReference type="EMBL" id="SNXZ01000002">
    <property type="protein sequence ID" value="TDQ01293.1"/>
    <property type="molecule type" value="Genomic_DNA"/>
</dbReference>
<dbReference type="Proteomes" id="UP000295444">
    <property type="component" value="Unassembled WGS sequence"/>
</dbReference>
<keyword evidence="2" id="KW-1185">Reference proteome</keyword>
<comment type="caution">
    <text evidence="1">The sequence shown here is derived from an EMBL/GenBank/DDBJ whole genome shotgun (WGS) entry which is preliminary data.</text>
</comment>
<gene>
    <name evidence="1" type="ORF">EV186_1021161</name>
</gene>
<protein>
    <submittedName>
        <fullName evidence="1">Uncharacterized protein</fullName>
    </submittedName>
</protein>
<sequence>MTHALAPAAATLADLLTASTPRPPDAVRANVGSHDIFIQARNGNAHDVVAWARLLKADVRLVVQQSLVRLSTATQVDKVHIEVWTHLPLPVALQVFARWGQTPQLGEPVDFTGHDLDHLVAVAGAVA</sequence>
<accession>A0A4R6SI17</accession>
<reference evidence="1 2" key="1">
    <citation type="submission" date="2019-03" db="EMBL/GenBank/DDBJ databases">
        <title>Genomic Encyclopedia of Type Strains, Phase IV (KMG-IV): sequencing the most valuable type-strain genomes for metagenomic binning, comparative biology and taxonomic classification.</title>
        <authorList>
            <person name="Goeker M."/>
        </authorList>
    </citation>
    <scope>NUCLEOTIDE SEQUENCE [LARGE SCALE GENOMIC DNA]</scope>
    <source>
        <strain evidence="1 2">DSM 45361</strain>
    </source>
</reference>
<name>A0A4R6SI17_LABRH</name>
<organism evidence="1 2">
    <name type="scientific">Labedaea rhizosphaerae</name>
    <dbReference type="NCBI Taxonomy" id="598644"/>
    <lineage>
        <taxon>Bacteria</taxon>
        <taxon>Bacillati</taxon>
        <taxon>Actinomycetota</taxon>
        <taxon>Actinomycetes</taxon>
        <taxon>Pseudonocardiales</taxon>
        <taxon>Pseudonocardiaceae</taxon>
        <taxon>Labedaea</taxon>
    </lineage>
</organism>
<dbReference type="AlphaFoldDB" id="A0A4R6SI17"/>
<evidence type="ECO:0000313" key="1">
    <source>
        <dbReference type="EMBL" id="TDQ01293.1"/>
    </source>
</evidence>